<dbReference type="Gene3D" id="3.40.1360.10">
    <property type="match status" value="1"/>
</dbReference>
<dbReference type="GO" id="GO:0005524">
    <property type="term" value="F:ATP binding"/>
    <property type="evidence" value="ECO:0007669"/>
    <property type="project" value="InterPro"/>
</dbReference>
<evidence type="ECO:0000313" key="3">
    <source>
        <dbReference type="EMBL" id="MBW4662314.1"/>
    </source>
</evidence>
<dbReference type="NCBIfam" id="NF042913">
    <property type="entry name" value="CyRepA1"/>
    <property type="match status" value="1"/>
</dbReference>
<dbReference type="AlphaFoldDB" id="A0A951UQU0"/>
<dbReference type="InterPro" id="IPR034154">
    <property type="entry name" value="TOPRIM_DnaG/twinkle"/>
</dbReference>
<protein>
    <submittedName>
        <fullName evidence="3">DUF3854 domain-containing protein</fullName>
    </submittedName>
</protein>
<dbReference type="PANTHER" id="PTHR34985:SF1">
    <property type="entry name" value="SLR0554 PROTEIN"/>
    <property type="match status" value="1"/>
</dbReference>
<dbReference type="Proteomes" id="UP000757435">
    <property type="component" value="Unassembled WGS sequence"/>
</dbReference>
<evidence type="ECO:0000313" key="4">
    <source>
        <dbReference type="Proteomes" id="UP000757435"/>
    </source>
</evidence>
<dbReference type="EMBL" id="JAHHHD010000068">
    <property type="protein sequence ID" value="MBW4662314.1"/>
    <property type="molecule type" value="Genomic_DNA"/>
</dbReference>
<dbReference type="InterPro" id="IPR024385">
    <property type="entry name" value="DUF3854"/>
</dbReference>
<dbReference type="InterPro" id="IPR027417">
    <property type="entry name" value="P-loop_NTPase"/>
</dbReference>
<dbReference type="GO" id="GO:0006260">
    <property type="term" value="P:DNA replication"/>
    <property type="evidence" value="ECO:0007669"/>
    <property type="project" value="InterPro"/>
</dbReference>
<dbReference type="Pfam" id="PF12965">
    <property type="entry name" value="DUF3854"/>
    <property type="match status" value="1"/>
</dbReference>
<dbReference type="InterPro" id="IPR049996">
    <property type="entry name" value="Slr7037-like"/>
</dbReference>
<name>A0A951UQU0_9CYAN</name>
<organism evidence="3 4">
    <name type="scientific">Drouetiella hepatica Uher 2000/2452</name>
    <dbReference type="NCBI Taxonomy" id="904376"/>
    <lineage>
        <taxon>Bacteria</taxon>
        <taxon>Bacillati</taxon>
        <taxon>Cyanobacteriota</taxon>
        <taxon>Cyanophyceae</taxon>
        <taxon>Oculatellales</taxon>
        <taxon>Oculatellaceae</taxon>
        <taxon>Drouetiella</taxon>
    </lineage>
</organism>
<comment type="caution">
    <text evidence="3">The sequence shown here is derived from an EMBL/GenBank/DDBJ whole genome shotgun (WGS) entry which is preliminary data.</text>
</comment>
<evidence type="ECO:0000259" key="2">
    <source>
        <dbReference type="Pfam" id="PF12965"/>
    </source>
</evidence>
<dbReference type="GO" id="GO:0003688">
    <property type="term" value="F:DNA replication origin binding"/>
    <property type="evidence" value="ECO:0007669"/>
    <property type="project" value="InterPro"/>
</dbReference>
<sequence>MDHRKYLYPSTSASRFAPAVEPPDSLEAFSLKIEQEFTQGSGIAPELFQAAVHLCQDLETTATGDVETPIHEALNWHYTRFGQRSRELLQAALLLNEDNSCWQAKLSRPLMDSIKGKARKYEAPKGKGSRTFLPPVPPTIRQRIADRYGVEVPMTGSFWDWLAAHPEIQIIITEGGKKALSLLSLGYVAIALYGVNGGYRKGVDGTRTLIADLERFALPDRSLCLAFDQDAAATTRHRVNVALFRFSALLKAQGCAVTIATWDGQQGKGVDDLIVNQGAEAWAQFYQAALSVEHWQIWQRLEGRLTYPAHLRLNAQDLSQLQWTDLPQTGILAIASGKGTGKTKLIAQTIQGQEKVLAAGHRVALMRNLSARLRLEYRGDLDKVKGQFITNAGYTLRMGFCVDALLAINPAQFAGCVLVLDEVVQVLRHLLTSSTCAQDGKRPALLARLRQIIAVAKQVIIADADLDNASIHYIQALRGEDHDVFLIRNDYQAEGYAARLIDCADRSAIVADLVDHMGTVAPGQLPFVVTDSKAMSKAIARLLLKQCPDLRVLLINSETSSGELERSFMQSPDVVLEQEEYDVIICSPSVATGVSIEAQGKISRVYGLFTGVSSTDADMAQALGRVREPVERVIWCAKAGSNFSKVSRSTNALELKRHLQDLTSTTISLVRSSLREDIAGAIVSYDWQSDPHVNLYAGISAAQNFSMYHLREALQVRLRYEGHQVRLVEQQSHPVMKLLLRQTTQENRELDAEAIVSAADLTFAEVLVLENKESTSPAEQLAISKFYLKEFYGLEGLTVEDVLWDREGRRRAEILNLEAQLFPQMAIERTVKPIEKQAQWQQGYCLWDLAPVELRRRLRQMLGFEGLIEQLQGGWEWTKHDLAGYAAKARALASEIKLALNFTISDRVSDVQIVHQLLLQLGLRVRFCRWSRSAAGHLGEKLRVYKLDESHWQVVSEILERRRLKREVLRAASDEGLERTSEAGSPRFIAHVNQGGDPTEQFPENGMGRGDWLTDAALADVRQMWDLSETLEERDWVRANVPTEVLKRAIA</sequence>
<dbReference type="PANTHER" id="PTHR34985">
    <property type="entry name" value="SLR0554 PROTEIN"/>
    <property type="match status" value="1"/>
</dbReference>
<dbReference type="InterPro" id="IPR003450">
    <property type="entry name" value="Replication_origin-bd"/>
</dbReference>
<proteinExistence type="predicted"/>
<dbReference type="SUPFAM" id="SSF52540">
    <property type="entry name" value="P-loop containing nucleoside triphosphate hydrolases"/>
    <property type="match status" value="1"/>
</dbReference>
<evidence type="ECO:0000259" key="1">
    <source>
        <dbReference type="Pfam" id="PF02399"/>
    </source>
</evidence>
<dbReference type="Pfam" id="PF02399">
    <property type="entry name" value="Herpes_ori_bp"/>
    <property type="match status" value="1"/>
</dbReference>
<feature type="domain" description="Replication origin-binding protein" evidence="1">
    <location>
        <begin position="417"/>
        <end position="502"/>
    </location>
</feature>
<gene>
    <name evidence="3" type="ORF">KME15_26980</name>
</gene>
<feature type="domain" description="DUF3854" evidence="2">
    <location>
        <begin position="158"/>
        <end position="281"/>
    </location>
</feature>
<reference evidence="3" key="1">
    <citation type="submission" date="2021-05" db="EMBL/GenBank/DDBJ databases">
        <authorList>
            <person name="Pietrasiak N."/>
            <person name="Ward R."/>
            <person name="Stajich J.E."/>
            <person name="Kurbessoian T."/>
        </authorList>
    </citation>
    <scope>NUCLEOTIDE SEQUENCE</scope>
    <source>
        <strain evidence="3">UHER 2000/2452</strain>
    </source>
</reference>
<reference evidence="3" key="2">
    <citation type="journal article" date="2022" name="Microbiol. Resour. Announc.">
        <title>Metagenome Sequencing to Explore Phylogenomics of Terrestrial Cyanobacteria.</title>
        <authorList>
            <person name="Ward R.D."/>
            <person name="Stajich J.E."/>
            <person name="Johansen J.R."/>
            <person name="Huntemann M."/>
            <person name="Clum A."/>
            <person name="Foster B."/>
            <person name="Foster B."/>
            <person name="Roux S."/>
            <person name="Palaniappan K."/>
            <person name="Varghese N."/>
            <person name="Mukherjee S."/>
            <person name="Reddy T.B.K."/>
            <person name="Daum C."/>
            <person name="Copeland A."/>
            <person name="Chen I.A."/>
            <person name="Ivanova N.N."/>
            <person name="Kyrpides N.C."/>
            <person name="Shapiro N."/>
            <person name="Eloe-Fadrosh E.A."/>
            <person name="Pietrasiak N."/>
        </authorList>
    </citation>
    <scope>NUCLEOTIDE SEQUENCE</scope>
    <source>
        <strain evidence="3">UHER 2000/2452</strain>
    </source>
</reference>
<dbReference type="CDD" id="cd01029">
    <property type="entry name" value="TOPRIM_primases"/>
    <property type="match status" value="1"/>
</dbReference>
<accession>A0A951UQU0</accession>